<accession>A0A415PHR8</accession>
<reference evidence="8 9" key="1">
    <citation type="submission" date="2018-08" db="EMBL/GenBank/DDBJ databases">
        <title>A genome reference for cultivated species of the human gut microbiota.</title>
        <authorList>
            <person name="Zou Y."/>
            <person name="Xue W."/>
            <person name="Luo G."/>
        </authorList>
    </citation>
    <scope>NUCLEOTIDE SEQUENCE [LARGE SCALE GENOMIC DNA]</scope>
    <source>
        <strain evidence="8 9">AF35-6BH</strain>
    </source>
</reference>
<evidence type="ECO:0000259" key="7">
    <source>
        <dbReference type="Pfam" id="PF02687"/>
    </source>
</evidence>
<evidence type="ECO:0000256" key="5">
    <source>
        <dbReference type="ARBA" id="ARBA00023136"/>
    </source>
</evidence>
<dbReference type="GO" id="GO:0005886">
    <property type="term" value="C:plasma membrane"/>
    <property type="evidence" value="ECO:0007669"/>
    <property type="project" value="UniProtKB-SubCell"/>
</dbReference>
<keyword evidence="2" id="KW-1003">Cell membrane</keyword>
<keyword evidence="4 6" id="KW-1133">Transmembrane helix</keyword>
<evidence type="ECO:0000313" key="9">
    <source>
        <dbReference type="Proteomes" id="UP000284868"/>
    </source>
</evidence>
<evidence type="ECO:0000256" key="6">
    <source>
        <dbReference type="SAM" id="Phobius"/>
    </source>
</evidence>
<evidence type="ECO:0000256" key="2">
    <source>
        <dbReference type="ARBA" id="ARBA00022475"/>
    </source>
</evidence>
<evidence type="ECO:0000256" key="4">
    <source>
        <dbReference type="ARBA" id="ARBA00022989"/>
    </source>
</evidence>
<protein>
    <recommendedName>
        <fullName evidence="7">ABC3 transporter permease C-terminal domain-containing protein</fullName>
    </recommendedName>
</protein>
<keyword evidence="5 6" id="KW-0472">Membrane</keyword>
<feature type="domain" description="ABC3 transporter permease C-terminal" evidence="7">
    <location>
        <begin position="225"/>
        <end position="331"/>
    </location>
</feature>
<feature type="transmembrane region" description="Helical" evidence="6">
    <location>
        <begin position="588"/>
        <end position="607"/>
    </location>
</feature>
<keyword evidence="3 6" id="KW-0812">Transmembrane</keyword>
<proteinExistence type="predicted"/>
<dbReference type="Pfam" id="PF02687">
    <property type="entry name" value="FtsX"/>
    <property type="match status" value="1"/>
</dbReference>
<evidence type="ECO:0000256" key="3">
    <source>
        <dbReference type="ARBA" id="ARBA00022692"/>
    </source>
</evidence>
<evidence type="ECO:0000256" key="1">
    <source>
        <dbReference type="ARBA" id="ARBA00004651"/>
    </source>
</evidence>
<feature type="transmembrane region" description="Helical" evidence="6">
    <location>
        <begin position="226"/>
        <end position="249"/>
    </location>
</feature>
<keyword evidence="9" id="KW-1185">Reference proteome</keyword>
<dbReference type="RefSeq" id="WP_118365482.1">
    <property type="nucleotide sequence ID" value="NZ_CAUWIX010000028.1"/>
</dbReference>
<evidence type="ECO:0000313" key="8">
    <source>
        <dbReference type="EMBL" id="RHM12311.1"/>
    </source>
</evidence>
<feature type="transmembrane region" description="Helical" evidence="6">
    <location>
        <begin position="353"/>
        <end position="372"/>
    </location>
</feature>
<feature type="transmembrane region" description="Helical" evidence="6">
    <location>
        <begin position="312"/>
        <end position="333"/>
    </location>
</feature>
<organism evidence="8 9">
    <name type="scientific">Amedibacillus dolichus</name>
    <dbReference type="NCBI Taxonomy" id="31971"/>
    <lineage>
        <taxon>Bacteria</taxon>
        <taxon>Bacillati</taxon>
        <taxon>Bacillota</taxon>
        <taxon>Erysipelotrichia</taxon>
        <taxon>Erysipelotrichales</taxon>
        <taxon>Erysipelotrichaceae</taxon>
        <taxon>Amedibacillus</taxon>
    </lineage>
</organism>
<dbReference type="EMBL" id="QRPK01000016">
    <property type="protein sequence ID" value="RHM12311.1"/>
    <property type="molecule type" value="Genomic_DNA"/>
</dbReference>
<dbReference type="Proteomes" id="UP000284868">
    <property type="component" value="Unassembled WGS sequence"/>
</dbReference>
<comment type="subcellular location">
    <subcellularLocation>
        <location evidence="1">Cell membrane</location>
        <topology evidence="1">Multi-pass membrane protein</topology>
    </subcellularLocation>
</comment>
<feature type="transmembrane region" description="Helical" evidence="6">
    <location>
        <begin position="664"/>
        <end position="686"/>
    </location>
</feature>
<dbReference type="AlphaFoldDB" id="A0A415PHR8"/>
<comment type="caution">
    <text evidence="8">The sequence shown here is derived from an EMBL/GenBank/DDBJ whole genome shotgun (WGS) entry which is preliminary data.</text>
</comment>
<dbReference type="InterPro" id="IPR003838">
    <property type="entry name" value="ABC3_permease_C"/>
</dbReference>
<gene>
    <name evidence="8" type="ORF">DWZ83_04710</name>
</gene>
<dbReference type="OrthoDB" id="1654542at2"/>
<feature type="transmembrane region" description="Helical" evidence="6">
    <location>
        <begin position="638"/>
        <end position="658"/>
    </location>
</feature>
<name>A0A415PHR8_9FIRM</name>
<sequence length="700" mass="82460">MKKFIYILTILCSFFIFLTNFENQSIIQTSKIGHASESFAEHEDLEILNFQYHLGNDVSTRKERYGQLIDFLEDKDCYALFYTSTSQENYKDENYLYIMGSNALYTFDFFDTLHTKRIDFTKESNLYFSNMLNDPNAYDYIAYVDSVNNQPYQDTLEIRHFSSYKQYSTVREGIDIDLELNLLSKDRLLTQAMVMNSEIYDYIDAEVGFREHVGSSYKGLLKDRSFAFQMIGLCVLAIAILLTCQIFRSKKEIIIRKMMGHSFVRIFKEMFITQLFLCILFYIVVQILSYAFYVHSFNRVTFPLLMKSWQDFMIFLIFLIVSSLYICFCIVKVKDSGEMKRQGSRNFFSYASIVVKIVFIIVAFAPFVNYVLEWKEIAYNTYALRAYRDHLRGYVGVSGISSFDYDPTKIMQFFDEQGAIYQDFEQIILFENMKEFDTSLQHTTIYPYIIVNKAYLKEYSVIDVENTAVDIEKLQPDTLLIPQKYEGLDTSYYCPNTSCDIVMIKNGNRFINHHAYSVDMTLNRKDPIVLVVGEIPNWSATNMLLENTDKNKQALQSYLKANGLLETVHLKTTDDYYELAKNESNTMFVRYSMVFLLYILLAFIFQYQSIYIQFDQRKHEYAINYLLGKTFWQRYGNIFNNNILMYSFVLIYGIFFAQMTYFQLLAYLLCAIIVDILVACYMIHYFEKHKVIAILKGEQS</sequence>
<feature type="transmembrane region" description="Helical" evidence="6">
    <location>
        <begin position="270"/>
        <end position="292"/>
    </location>
</feature>